<evidence type="ECO:0000256" key="1">
    <source>
        <dbReference type="SAM" id="MobiDB-lite"/>
    </source>
</evidence>
<dbReference type="Pfam" id="PF12776">
    <property type="entry name" value="Myb_DNA-bind_3"/>
    <property type="match status" value="1"/>
</dbReference>
<gene>
    <name evidence="3" type="ORF">CASFOL_041521</name>
</gene>
<dbReference type="AlphaFoldDB" id="A0ABD3BC23"/>
<dbReference type="InterPro" id="IPR024752">
    <property type="entry name" value="Myb/SANT-like_dom"/>
</dbReference>
<dbReference type="EMBL" id="JAVIJP010000104">
    <property type="protein sequence ID" value="KAL3614626.1"/>
    <property type="molecule type" value="Genomic_DNA"/>
</dbReference>
<feature type="region of interest" description="Disordered" evidence="1">
    <location>
        <begin position="188"/>
        <end position="218"/>
    </location>
</feature>
<evidence type="ECO:0000313" key="4">
    <source>
        <dbReference type="Proteomes" id="UP001632038"/>
    </source>
</evidence>
<dbReference type="PANTHER" id="PTHR46250:SF15">
    <property type="entry name" value="OS01G0523800 PROTEIN"/>
    <property type="match status" value="1"/>
</dbReference>
<evidence type="ECO:0000313" key="3">
    <source>
        <dbReference type="EMBL" id="KAL3614626.1"/>
    </source>
</evidence>
<protein>
    <recommendedName>
        <fullName evidence="2">Myb/SANT-like domain-containing protein</fullName>
    </recommendedName>
</protein>
<sequence length="356" mass="40525">MAATAMIEGAIRGRGRNKRYWTPQEDTILLESLLEISHNPKWSENGFKNGYMSRLEETLVEKIPNCGLKAEPHIESRLKHWSEKYCAMAEMLGNSGFNWDSKTKVLQVEKSVYDEWVKTHKKARGLFGVPFLHYELLAEIYGKDRATGVVSESFLQATQNQEDDLTRIQVSTTHESEDDLNDDIEVEAETESESLQSASGSRKRKDPPSAKSAKKQVIKMKKTEEGLASSLSSVTKEFGNFFASMNENLGTMAEVWKSEEERKKKFEDDSNKILDEVQLLDLSPSHALERNQLYEKLGQSYLQKQKGHDFAEDDTDTFEDLKLVRWLDDLCFDISGAKVHGGCRMKFGVTPRSTTF</sequence>
<keyword evidence="4" id="KW-1185">Reference proteome</keyword>
<reference evidence="4" key="1">
    <citation type="journal article" date="2024" name="IScience">
        <title>Strigolactones Initiate the Formation of Haustorium-like Structures in Castilleja.</title>
        <authorList>
            <person name="Buerger M."/>
            <person name="Peterson D."/>
            <person name="Chory J."/>
        </authorList>
    </citation>
    <scope>NUCLEOTIDE SEQUENCE [LARGE SCALE GENOMIC DNA]</scope>
</reference>
<accession>A0ABD3BC23</accession>
<dbReference type="Proteomes" id="UP001632038">
    <property type="component" value="Unassembled WGS sequence"/>
</dbReference>
<name>A0ABD3BC23_9LAMI</name>
<comment type="caution">
    <text evidence="3">The sequence shown here is derived from an EMBL/GenBank/DDBJ whole genome shotgun (WGS) entry which is preliminary data.</text>
</comment>
<organism evidence="3 4">
    <name type="scientific">Castilleja foliolosa</name>
    <dbReference type="NCBI Taxonomy" id="1961234"/>
    <lineage>
        <taxon>Eukaryota</taxon>
        <taxon>Viridiplantae</taxon>
        <taxon>Streptophyta</taxon>
        <taxon>Embryophyta</taxon>
        <taxon>Tracheophyta</taxon>
        <taxon>Spermatophyta</taxon>
        <taxon>Magnoliopsida</taxon>
        <taxon>eudicotyledons</taxon>
        <taxon>Gunneridae</taxon>
        <taxon>Pentapetalae</taxon>
        <taxon>asterids</taxon>
        <taxon>lamiids</taxon>
        <taxon>Lamiales</taxon>
        <taxon>Orobanchaceae</taxon>
        <taxon>Pedicularideae</taxon>
        <taxon>Castillejinae</taxon>
        <taxon>Castilleja</taxon>
    </lineage>
</organism>
<evidence type="ECO:0000259" key="2">
    <source>
        <dbReference type="Pfam" id="PF12776"/>
    </source>
</evidence>
<dbReference type="PANTHER" id="PTHR46250">
    <property type="entry name" value="MYB/SANT-LIKE DNA-BINDING DOMAIN PROTEIN-RELATED"/>
    <property type="match status" value="1"/>
</dbReference>
<proteinExistence type="predicted"/>
<feature type="domain" description="Myb/SANT-like" evidence="2">
    <location>
        <begin position="20"/>
        <end position="114"/>
    </location>
</feature>